<dbReference type="EMBL" id="SWCJ01000009">
    <property type="protein sequence ID" value="TKB54297.1"/>
    <property type="molecule type" value="Genomic_DNA"/>
</dbReference>
<keyword evidence="12" id="KW-0143">Chaperone</keyword>
<protein>
    <recommendedName>
        <fullName evidence="4">Lipase chaperone</fullName>
    </recommendedName>
    <alternativeName>
        <fullName evidence="15">Lipase foldase</fullName>
    </alternativeName>
    <alternativeName>
        <fullName evidence="13">Lipase helper protein</fullName>
    </alternativeName>
    <alternativeName>
        <fullName evidence="14">Lipase modulator</fullName>
    </alternativeName>
</protein>
<comment type="similarity">
    <text evidence="3">Belongs to the lipase chaperone family.</text>
</comment>
<dbReference type="SUPFAM" id="SSF158855">
    <property type="entry name" value="Lipase chaperone-like"/>
    <property type="match status" value="1"/>
</dbReference>
<accession>A0A4U1BMZ0</accession>
<organism evidence="17 18">
    <name type="scientific">Ferrimonas aestuarii</name>
    <dbReference type="NCBI Taxonomy" id="2569539"/>
    <lineage>
        <taxon>Bacteria</taxon>
        <taxon>Pseudomonadati</taxon>
        <taxon>Pseudomonadota</taxon>
        <taxon>Gammaproteobacteria</taxon>
        <taxon>Alteromonadales</taxon>
        <taxon>Ferrimonadaceae</taxon>
        <taxon>Ferrimonas</taxon>
    </lineage>
</organism>
<dbReference type="Proteomes" id="UP000305675">
    <property type="component" value="Unassembled WGS sequence"/>
</dbReference>
<evidence type="ECO:0000256" key="7">
    <source>
        <dbReference type="ARBA" id="ARBA00022692"/>
    </source>
</evidence>
<evidence type="ECO:0000256" key="2">
    <source>
        <dbReference type="ARBA" id="ARBA00004383"/>
    </source>
</evidence>
<evidence type="ECO:0000256" key="14">
    <source>
        <dbReference type="ARBA" id="ARBA00031542"/>
    </source>
</evidence>
<dbReference type="InterPro" id="IPR004961">
    <property type="entry name" value="Lipase_chaperone"/>
</dbReference>
<proteinExistence type="inferred from homology"/>
<dbReference type="RefSeq" id="WP_136863846.1">
    <property type="nucleotide sequence ID" value="NZ_SWCJ01000009.1"/>
</dbReference>
<evidence type="ECO:0000256" key="1">
    <source>
        <dbReference type="ARBA" id="ARBA00003280"/>
    </source>
</evidence>
<name>A0A4U1BMZ0_9GAMM</name>
<keyword evidence="10" id="KW-0443">Lipid metabolism</keyword>
<reference evidence="17 18" key="1">
    <citation type="submission" date="2019-04" db="EMBL/GenBank/DDBJ databases">
        <authorList>
            <person name="Hwang J.C."/>
        </authorList>
    </citation>
    <scope>NUCLEOTIDE SEQUENCE [LARGE SCALE GENOMIC DNA]</scope>
    <source>
        <strain evidence="17 18">IMCC35002</strain>
    </source>
</reference>
<evidence type="ECO:0000256" key="6">
    <source>
        <dbReference type="ARBA" id="ARBA00022519"/>
    </source>
</evidence>
<evidence type="ECO:0000256" key="10">
    <source>
        <dbReference type="ARBA" id="ARBA00023098"/>
    </source>
</evidence>
<evidence type="ECO:0000256" key="9">
    <source>
        <dbReference type="ARBA" id="ARBA00022989"/>
    </source>
</evidence>
<sequence>MANRVTHAVLVAAPALLIVGIWLNSSLPSIDDTPSVASHHEEPLTPTVHSANSLPAAAVPLALSQLERWIFQANGTTASQILTFISQQISHLPAEQQQQILDLATRFIAYKGALVELADGKYEAQFNAEALGKQLEQKRQLQYQFFTEDQVEQLFSKQHQQDAASLERLQIRQDTPESSNERWQLIEQQISQQSPLEQRAFAPSVQMRHLERMMEEEPGTISREALVSEFGEAAGERLHQTVTQQERWQQQLSQAQAELDVIMQNDTGKPRQQAIDELINTFEPHKRRRAQALLGLLDTK</sequence>
<dbReference type="OrthoDB" id="6261068at2"/>
<keyword evidence="7" id="KW-0812">Transmembrane</keyword>
<gene>
    <name evidence="17" type="ORF">FCL42_12970</name>
</gene>
<evidence type="ECO:0000256" key="16">
    <source>
        <dbReference type="SAM" id="Coils"/>
    </source>
</evidence>
<keyword evidence="18" id="KW-1185">Reference proteome</keyword>
<keyword evidence="8" id="KW-0442">Lipid degradation</keyword>
<evidence type="ECO:0000256" key="8">
    <source>
        <dbReference type="ARBA" id="ARBA00022963"/>
    </source>
</evidence>
<keyword evidence="5" id="KW-1003">Cell membrane</keyword>
<keyword evidence="11" id="KW-0472">Membrane</keyword>
<evidence type="ECO:0000313" key="17">
    <source>
        <dbReference type="EMBL" id="TKB54297.1"/>
    </source>
</evidence>
<dbReference type="Pfam" id="PF03280">
    <property type="entry name" value="Lipase_chap"/>
    <property type="match status" value="1"/>
</dbReference>
<dbReference type="GO" id="GO:0005886">
    <property type="term" value="C:plasma membrane"/>
    <property type="evidence" value="ECO:0007669"/>
    <property type="project" value="UniProtKB-SubCell"/>
</dbReference>
<comment type="function">
    <text evidence="1">May be involved in the folding of the extracellular lipase during its passage through the periplasm.</text>
</comment>
<dbReference type="GO" id="GO:0006457">
    <property type="term" value="P:protein folding"/>
    <property type="evidence" value="ECO:0007669"/>
    <property type="project" value="InterPro"/>
</dbReference>
<keyword evidence="6" id="KW-0997">Cell inner membrane</keyword>
<evidence type="ECO:0000256" key="5">
    <source>
        <dbReference type="ARBA" id="ARBA00022475"/>
    </source>
</evidence>
<dbReference type="AlphaFoldDB" id="A0A4U1BMZ0"/>
<evidence type="ECO:0000256" key="13">
    <source>
        <dbReference type="ARBA" id="ARBA00030948"/>
    </source>
</evidence>
<feature type="coiled-coil region" evidence="16">
    <location>
        <begin position="238"/>
        <end position="265"/>
    </location>
</feature>
<evidence type="ECO:0000256" key="15">
    <source>
        <dbReference type="ARBA" id="ARBA00033028"/>
    </source>
</evidence>
<evidence type="ECO:0000256" key="3">
    <source>
        <dbReference type="ARBA" id="ARBA00010358"/>
    </source>
</evidence>
<comment type="subcellular location">
    <subcellularLocation>
        <location evidence="2">Cell inner membrane</location>
        <topology evidence="2">Single-pass membrane protein</topology>
        <orientation evidence="2">Periplasmic side</orientation>
    </subcellularLocation>
</comment>
<comment type="caution">
    <text evidence="17">The sequence shown here is derived from an EMBL/GenBank/DDBJ whole genome shotgun (WGS) entry which is preliminary data.</text>
</comment>
<evidence type="ECO:0000256" key="11">
    <source>
        <dbReference type="ARBA" id="ARBA00023136"/>
    </source>
</evidence>
<dbReference type="GO" id="GO:0016042">
    <property type="term" value="P:lipid catabolic process"/>
    <property type="evidence" value="ECO:0007669"/>
    <property type="project" value="UniProtKB-KW"/>
</dbReference>
<evidence type="ECO:0000256" key="4">
    <source>
        <dbReference type="ARBA" id="ARBA00019692"/>
    </source>
</evidence>
<keyword evidence="16" id="KW-0175">Coiled coil</keyword>
<dbReference type="GO" id="GO:0051082">
    <property type="term" value="F:unfolded protein binding"/>
    <property type="evidence" value="ECO:0007669"/>
    <property type="project" value="InterPro"/>
</dbReference>
<keyword evidence="9" id="KW-1133">Transmembrane helix</keyword>
<evidence type="ECO:0000256" key="12">
    <source>
        <dbReference type="ARBA" id="ARBA00023186"/>
    </source>
</evidence>
<evidence type="ECO:0000313" key="18">
    <source>
        <dbReference type="Proteomes" id="UP000305675"/>
    </source>
</evidence>